<keyword evidence="1" id="KW-1133">Transmembrane helix</keyword>
<feature type="transmembrane region" description="Helical" evidence="1">
    <location>
        <begin position="117"/>
        <end position="139"/>
    </location>
</feature>
<dbReference type="KEGG" id="moo:BWL13_00377"/>
<keyword evidence="1" id="KW-0812">Transmembrane</keyword>
<keyword evidence="3" id="KW-1185">Reference proteome</keyword>
<feature type="transmembrane region" description="Helical" evidence="1">
    <location>
        <begin position="16"/>
        <end position="39"/>
    </location>
</feature>
<gene>
    <name evidence="2" type="primary">wcoO</name>
    <name evidence="2" type="ORF">BW34_01309</name>
</gene>
<feature type="transmembrane region" description="Helical" evidence="1">
    <location>
        <begin position="188"/>
        <end position="208"/>
    </location>
</feature>
<dbReference type="AlphaFoldDB" id="A0A031FU09"/>
<reference evidence="2 3" key="1">
    <citation type="submission" date="2014-03" db="EMBL/GenBank/DDBJ databases">
        <title>Draft Genome Sequences of 13 Willow Endophytes.</title>
        <authorList>
            <person name="Gan H.Y."/>
            <person name="Gan H.M."/>
            <person name="Savka M.A."/>
            <person name="Hudson A.O."/>
        </authorList>
    </citation>
    <scope>NUCLEOTIDE SEQUENCE [LARGE SCALE GENOMIC DNA]</scope>
    <source>
        <strain evidence="2 3">RIT293</strain>
    </source>
</reference>
<dbReference type="OrthoDB" id="5189031at2"/>
<protein>
    <submittedName>
        <fullName evidence="2">Membrane protein</fullName>
    </submittedName>
</protein>
<organism evidence="2 3">
    <name type="scientific">Microbacterium oleivorans</name>
    <dbReference type="NCBI Taxonomy" id="273677"/>
    <lineage>
        <taxon>Bacteria</taxon>
        <taxon>Bacillati</taxon>
        <taxon>Actinomycetota</taxon>
        <taxon>Actinomycetes</taxon>
        <taxon>Micrococcales</taxon>
        <taxon>Microbacteriaceae</taxon>
        <taxon>Microbacterium</taxon>
    </lineage>
</organism>
<name>A0A031FU09_9MICO</name>
<feature type="transmembrane region" description="Helical" evidence="1">
    <location>
        <begin position="215"/>
        <end position="234"/>
    </location>
</feature>
<dbReference type="EMBL" id="JFYO01000004">
    <property type="protein sequence ID" value="EZP28329.1"/>
    <property type="molecule type" value="Genomic_DNA"/>
</dbReference>
<dbReference type="RefSeq" id="WP_036310544.1">
    <property type="nucleotide sequence ID" value="NZ_CP031421.1"/>
</dbReference>
<keyword evidence="1" id="KW-0472">Membrane</keyword>
<evidence type="ECO:0000256" key="1">
    <source>
        <dbReference type="SAM" id="Phobius"/>
    </source>
</evidence>
<feature type="transmembrane region" description="Helical" evidence="1">
    <location>
        <begin position="151"/>
        <end position="176"/>
    </location>
</feature>
<evidence type="ECO:0000313" key="2">
    <source>
        <dbReference type="EMBL" id="EZP28329.1"/>
    </source>
</evidence>
<dbReference type="eggNOG" id="COG1030">
    <property type="taxonomic scope" value="Bacteria"/>
</dbReference>
<dbReference type="Gene3D" id="1.20.1260.100">
    <property type="entry name" value="TspO/MBR protein"/>
    <property type="match status" value="1"/>
</dbReference>
<sequence length="273" mass="28757">MTSSTASRSSDLTRQIVVISAVSFMLVAALFGAGVLGGTPVQDVQDGALSATSTVLAPAAQAFSIWSVIYLFMIAYTIWQALPSQRGSDRQRKAGYPIALTAVLNGFWLLAAQYTTLLVTVVTIVALLVALGWTIRILVLNPPRSFAETFFTDVTVGLHLGWVTLATVANVTAWLTAEVAPKSWGDAATAWGIAVIVVVVLIAASSAIGTRGRLAPALASAWGLLWIGIGRFATEPQSTPIAIVAWIAAAIVVIVPLVLWARGRRGELAFARS</sequence>
<feature type="transmembrane region" description="Helical" evidence="1">
    <location>
        <begin position="59"/>
        <end position="82"/>
    </location>
</feature>
<dbReference type="InterPro" id="IPR038330">
    <property type="entry name" value="TspO/MBR-related_sf"/>
</dbReference>
<evidence type="ECO:0000313" key="3">
    <source>
        <dbReference type="Proteomes" id="UP000024001"/>
    </source>
</evidence>
<dbReference type="Proteomes" id="UP000024001">
    <property type="component" value="Unassembled WGS sequence"/>
</dbReference>
<feature type="transmembrane region" description="Helical" evidence="1">
    <location>
        <begin position="94"/>
        <end position="111"/>
    </location>
</feature>
<dbReference type="PATRIC" id="fig|273677.3.peg.1289"/>
<dbReference type="GeneID" id="91430791"/>
<feature type="transmembrane region" description="Helical" evidence="1">
    <location>
        <begin position="240"/>
        <end position="261"/>
    </location>
</feature>
<proteinExistence type="predicted"/>
<accession>A0A031FU09</accession>
<comment type="caution">
    <text evidence="2">The sequence shown here is derived from an EMBL/GenBank/DDBJ whole genome shotgun (WGS) entry which is preliminary data.</text>
</comment>